<gene>
    <name evidence="2" type="ORF">STCU_00942</name>
</gene>
<dbReference type="Gene3D" id="2.130.10.10">
    <property type="entry name" value="YVTN repeat-like/Quinoprotein amine dehydrogenase"/>
    <property type="match status" value="1"/>
</dbReference>
<name>S9UXZ8_9TRYP</name>
<dbReference type="OrthoDB" id="277724at2759"/>
<accession>S9UXZ8</accession>
<dbReference type="InterPro" id="IPR015943">
    <property type="entry name" value="WD40/YVTN_repeat-like_dom_sf"/>
</dbReference>
<evidence type="ECO:0000313" key="2">
    <source>
        <dbReference type="EMBL" id="EPY35732.1"/>
    </source>
</evidence>
<dbReference type="PROSITE" id="PS50222">
    <property type="entry name" value="EF_HAND_2"/>
    <property type="match status" value="1"/>
</dbReference>
<proteinExistence type="predicted"/>
<dbReference type="InterPro" id="IPR002048">
    <property type="entry name" value="EF_hand_dom"/>
</dbReference>
<organism evidence="2 3">
    <name type="scientific">Strigomonas culicis</name>
    <dbReference type="NCBI Taxonomy" id="28005"/>
    <lineage>
        <taxon>Eukaryota</taxon>
        <taxon>Discoba</taxon>
        <taxon>Euglenozoa</taxon>
        <taxon>Kinetoplastea</taxon>
        <taxon>Metakinetoplastina</taxon>
        <taxon>Trypanosomatida</taxon>
        <taxon>Trypanosomatidae</taxon>
        <taxon>Strigomonadinae</taxon>
        <taxon>Strigomonas</taxon>
    </lineage>
</organism>
<dbReference type="Gene3D" id="1.10.238.10">
    <property type="entry name" value="EF-hand"/>
    <property type="match status" value="1"/>
</dbReference>
<dbReference type="Proteomes" id="UP000015354">
    <property type="component" value="Unassembled WGS sequence"/>
</dbReference>
<dbReference type="SUPFAM" id="SSF47473">
    <property type="entry name" value="EF-hand"/>
    <property type="match status" value="1"/>
</dbReference>
<dbReference type="AlphaFoldDB" id="S9UXZ8"/>
<dbReference type="GO" id="GO:0005509">
    <property type="term" value="F:calcium ion binding"/>
    <property type="evidence" value="ECO:0007669"/>
    <property type="project" value="InterPro"/>
</dbReference>
<evidence type="ECO:0000259" key="1">
    <source>
        <dbReference type="PROSITE" id="PS50222"/>
    </source>
</evidence>
<dbReference type="SUPFAM" id="SSF50978">
    <property type="entry name" value="WD40 repeat-like"/>
    <property type="match status" value="1"/>
</dbReference>
<dbReference type="InterPro" id="IPR036322">
    <property type="entry name" value="WD40_repeat_dom_sf"/>
</dbReference>
<keyword evidence="3" id="KW-1185">Reference proteome</keyword>
<reference evidence="2 3" key="1">
    <citation type="journal article" date="2013" name="PLoS ONE">
        <title>Predicting the Proteins of Angomonas deanei, Strigomonas culicis and Their Respective Endosymbionts Reveals New Aspects of the Trypanosomatidae Family.</title>
        <authorList>
            <person name="Motta M.C."/>
            <person name="Martins A.C."/>
            <person name="de Souza S.S."/>
            <person name="Catta-Preta C.M."/>
            <person name="Silva R."/>
            <person name="Klein C.C."/>
            <person name="de Almeida L.G."/>
            <person name="de Lima Cunha O."/>
            <person name="Ciapina L.P."/>
            <person name="Brocchi M."/>
            <person name="Colabardini A.C."/>
            <person name="de Araujo Lima B."/>
            <person name="Machado C.R."/>
            <person name="de Almeida Soares C.M."/>
            <person name="Probst C.M."/>
            <person name="de Menezes C.B."/>
            <person name="Thompson C.E."/>
            <person name="Bartholomeu D.C."/>
            <person name="Gradia D.F."/>
            <person name="Pavoni D.P."/>
            <person name="Grisard E.C."/>
            <person name="Fantinatti-Garboggini F."/>
            <person name="Marchini F.K."/>
            <person name="Rodrigues-Luiz G.F."/>
            <person name="Wagner G."/>
            <person name="Goldman G.H."/>
            <person name="Fietto J.L."/>
            <person name="Elias M.C."/>
            <person name="Goldman M.H."/>
            <person name="Sagot M.F."/>
            <person name="Pereira M."/>
            <person name="Stoco P.H."/>
            <person name="de Mendonca-Neto R.P."/>
            <person name="Teixeira S.M."/>
            <person name="Maciel T.E."/>
            <person name="de Oliveira Mendes T.A."/>
            <person name="Urmenyi T.P."/>
            <person name="de Souza W."/>
            <person name="Schenkman S."/>
            <person name="de Vasconcelos A.T."/>
        </authorList>
    </citation>
    <scope>NUCLEOTIDE SEQUENCE [LARGE SCALE GENOMIC DNA]</scope>
</reference>
<sequence length="390" mass="42927">MEILKNLNEGELGSLREAFALGSKHRLSEDEFVVALETMCQRKPLLVHTTGKQLRQLFAHIDVEGTGTVSWEDFTLFSIDEARSITGSPQMLQPGVAQGAGGPEDALRAGASSATVEMLNAYRPYHLESSVAHPFNVTIADMRCLPRTNKMVRLTVDAKGSSSLTVLNWDKNKQMYGRLPKSNEVVTTWDYIPPTGGMSGTNTLACAYKGGTVTLYPLDKKHTYDELLPPSKSLLFSETQTAMVWSSMYNRLLLGSRRGIVSVWEIDKDTASSQEKLHDNVISSMKNRSSLLFVGCLDRVNSVKAVDIEHSVVRFAFSDHMVGGVTTMEMDDEYLFTAGFEGKIVQRALQAPKSISSCLFDTVDPHAGRMTVLHRVPDTALLLSGDNRGS</sequence>
<comment type="caution">
    <text evidence="2">The sequence shown here is derived from an EMBL/GenBank/DDBJ whole genome shotgun (WGS) entry which is preliminary data.</text>
</comment>
<dbReference type="EMBL" id="ATMH01000942">
    <property type="protein sequence ID" value="EPY35732.1"/>
    <property type="molecule type" value="Genomic_DNA"/>
</dbReference>
<dbReference type="InterPro" id="IPR011992">
    <property type="entry name" value="EF-hand-dom_pair"/>
</dbReference>
<evidence type="ECO:0000313" key="3">
    <source>
        <dbReference type="Proteomes" id="UP000015354"/>
    </source>
</evidence>
<feature type="domain" description="EF-hand" evidence="1">
    <location>
        <begin position="49"/>
        <end position="84"/>
    </location>
</feature>
<protein>
    <recommendedName>
        <fullName evidence="1">EF-hand domain-containing protein</fullName>
    </recommendedName>
</protein>